<keyword evidence="4" id="KW-1185">Reference proteome</keyword>
<evidence type="ECO:0000256" key="2">
    <source>
        <dbReference type="SAM" id="SignalP"/>
    </source>
</evidence>
<evidence type="ECO:0000256" key="1">
    <source>
        <dbReference type="SAM" id="MobiDB-lite"/>
    </source>
</evidence>
<organism evidence="3 4">
    <name type="scientific">Actinoallomurus spadix</name>
    <dbReference type="NCBI Taxonomy" id="79912"/>
    <lineage>
        <taxon>Bacteria</taxon>
        <taxon>Bacillati</taxon>
        <taxon>Actinomycetota</taxon>
        <taxon>Actinomycetes</taxon>
        <taxon>Streptosporangiales</taxon>
        <taxon>Thermomonosporaceae</taxon>
        <taxon>Actinoallomurus</taxon>
    </lineage>
</organism>
<comment type="caution">
    <text evidence="3">The sequence shown here is derived from an EMBL/GenBank/DDBJ whole genome shotgun (WGS) entry which is preliminary data.</text>
</comment>
<keyword evidence="2" id="KW-0732">Signal</keyword>
<dbReference type="EMBL" id="BAAABM010000016">
    <property type="protein sequence ID" value="GAA0332753.1"/>
    <property type="molecule type" value="Genomic_DNA"/>
</dbReference>
<name>A0ABP3G412_9ACTN</name>
<feature type="signal peptide" evidence="2">
    <location>
        <begin position="1"/>
        <end position="26"/>
    </location>
</feature>
<evidence type="ECO:0000313" key="3">
    <source>
        <dbReference type="EMBL" id="GAA0332753.1"/>
    </source>
</evidence>
<dbReference type="RefSeq" id="WP_252808781.1">
    <property type="nucleotide sequence ID" value="NZ_BAAABM010000016.1"/>
</dbReference>
<feature type="compositionally biased region" description="Basic and acidic residues" evidence="1">
    <location>
        <begin position="76"/>
        <end position="105"/>
    </location>
</feature>
<reference evidence="4" key="1">
    <citation type="journal article" date="2019" name="Int. J. Syst. Evol. Microbiol.">
        <title>The Global Catalogue of Microorganisms (GCM) 10K type strain sequencing project: providing services to taxonomists for standard genome sequencing and annotation.</title>
        <authorList>
            <consortium name="The Broad Institute Genomics Platform"/>
            <consortium name="The Broad Institute Genome Sequencing Center for Infectious Disease"/>
            <person name="Wu L."/>
            <person name="Ma J."/>
        </authorList>
    </citation>
    <scope>NUCLEOTIDE SEQUENCE [LARGE SCALE GENOMIC DNA]</scope>
    <source>
        <strain evidence="4">JCM 3146</strain>
    </source>
</reference>
<evidence type="ECO:0000313" key="4">
    <source>
        <dbReference type="Proteomes" id="UP001501822"/>
    </source>
</evidence>
<proteinExistence type="predicted"/>
<gene>
    <name evidence="3" type="ORF">GCM10010151_23200</name>
</gene>
<feature type="region of interest" description="Disordered" evidence="1">
    <location>
        <begin position="65"/>
        <end position="163"/>
    </location>
</feature>
<feature type="chain" id="PRO_5045832284" evidence="2">
    <location>
        <begin position="27"/>
        <end position="344"/>
    </location>
</feature>
<dbReference type="Proteomes" id="UP001501822">
    <property type="component" value="Unassembled WGS sequence"/>
</dbReference>
<accession>A0ABP3G412</accession>
<protein>
    <submittedName>
        <fullName evidence="3">Uncharacterized protein</fullName>
    </submittedName>
</protein>
<sequence>MIVNLKLAALATGAAGAIAAGGFAYAAVGSNSPAPSAKPVADTAKEVAKRAGGALPSAAPTCVTVPQAKLPNGKLPKGELPKGELPETKLPKGKLPKGEVPKAELPKAQLPESKLPTDKLPKSGELPQAAEKGKTAAKPNLPLPTDKAKAPSTLPAGAVKAPSGKAPATLPTCAPGQVQAAQSAPKPAVPSVPVAKPGLPKAQVPEAKLPSCDSVPAVIKTERSKAKDVTLPTGLHLAAAHSHSITIQSGKICAVAQKFTAAGGKYLTVERLNVPAQVTVKELAADLKLPEGDVVSAGGIQTWQSPLSTGMLWISDKGYAIYLTGSPAYSAQLPAIATQLRRLH</sequence>